<keyword evidence="7 9" id="KW-0811">Translocation</keyword>
<evidence type="ECO:0000256" key="5">
    <source>
        <dbReference type="ARBA" id="ARBA00022927"/>
    </source>
</evidence>
<evidence type="ECO:0000256" key="1">
    <source>
        <dbReference type="ARBA" id="ARBA00004162"/>
    </source>
</evidence>
<evidence type="ECO:0000313" key="12">
    <source>
        <dbReference type="Proteomes" id="UP000320496"/>
    </source>
</evidence>
<feature type="transmembrane region" description="Helical" evidence="9">
    <location>
        <begin position="6"/>
        <end position="23"/>
    </location>
</feature>
<gene>
    <name evidence="9 11" type="primary">tatA</name>
    <name evidence="11" type="ORF">Mal4_43760</name>
</gene>
<dbReference type="InterPro" id="IPR006312">
    <property type="entry name" value="TatA/E"/>
</dbReference>
<evidence type="ECO:0000256" key="2">
    <source>
        <dbReference type="ARBA" id="ARBA00022448"/>
    </source>
</evidence>
<evidence type="ECO:0000256" key="10">
    <source>
        <dbReference type="SAM" id="MobiDB-lite"/>
    </source>
</evidence>
<comment type="function">
    <text evidence="9">Part of the twin-arginine translocation (Tat) system that transports large folded proteins containing a characteristic twin-arginine motif in their signal peptide across membranes. TatA could form the protein-conducting channel of the Tat system.</text>
</comment>
<dbReference type="InterPro" id="IPR003369">
    <property type="entry name" value="TatA/B/E"/>
</dbReference>
<dbReference type="EMBL" id="CP036275">
    <property type="protein sequence ID" value="QDU40022.1"/>
    <property type="molecule type" value="Genomic_DNA"/>
</dbReference>
<dbReference type="GO" id="GO:0008320">
    <property type="term" value="F:protein transmembrane transporter activity"/>
    <property type="evidence" value="ECO:0007669"/>
    <property type="project" value="UniProtKB-UniRule"/>
</dbReference>
<dbReference type="AlphaFoldDB" id="A0A517ZC39"/>
<evidence type="ECO:0000256" key="7">
    <source>
        <dbReference type="ARBA" id="ARBA00023010"/>
    </source>
</evidence>
<reference evidence="11 12" key="1">
    <citation type="submission" date="2019-02" db="EMBL/GenBank/DDBJ databases">
        <title>Deep-cultivation of Planctomycetes and their phenomic and genomic characterization uncovers novel biology.</title>
        <authorList>
            <person name="Wiegand S."/>
            <person name="Jogler M."/>
            <person name="Boedeker C."/>
            <person name="Pinto D."/>
            <person name="Vollmers J."/>
            <person name="Rivas-Marin E."/>
            <person name="Kohn T."/>
            <person name="Peeters S.H."/>
            <person name="Heuer A."/>
            <person name="Rast P."/>
            <person name="Oberbeckmann S."/>
            <person name="Bunk B."/>
            <person name="Jeske O."/>
            <person name="Meyerdierks A."/>
            <person name="Storesund J.E."/>
            <person name="Kallscheuer N."/>
            <person name="Luecker S."/>
            <person name="Lage O.M."/>
            <person name="Pohl T."/>
            <person name="Merkel B.J."/>
            <person name="Hornburger P."/>
            <person name="Mueller R.-W."/>
            <person name="Bruemmer F."/>
            <person name="Labrenz M."/>
            <person name="Spormann A.M."/>
            <person name="Op den Camp H."/>
            <person name="Overmann J."/>
            <person name="Amann R."/>
            <person name="Jetten M.S.M."/>
            <person name="Mascher T."/>
            <person name="Medema M.H."/>
            <person name="Devos D.P."/>
            <person name="Kaster A.-K."/>
            <person name="Ovreas L."/>
            <person name="Rohde M."/>
            <person name="Galperin M.Y."/>
            <person name="Jogler C."/>
        </authorList>
    </citation>
    <scope>NUCLEOTIDE SEQUENCE [LARGE SCALE GENOMIC DNA]</scope>
    <source>
        <strain evidence="11 12">Mal4</strain>
    </source>
</reference>
<evidence type="ECO:0000256" key="8">
    <source>
        <dbReference type="ARBA" id="ARBA00023136"/>
    </source>
</evidence>
<feature type="compositionally biased region" description="Basic and acidic residues" evidence="10">
    <location>
        <begin position="66"/>
        <end position="77"/>
    </location>
</feature>
<evidence type="ECO:0000256" key="9">
    <source>
        <dbReference type="HAMAP-Rule" id="MF_00236"/>
    </source>
</evidence>
<dbReference type="Gene3D" id="1.20.5.3310">
    <property type="match status" value="1"/>
</dbReference>
<evidence type="ECO:0000313" key="11">
    <source>
        <dbReference type="EMBL" id="QDU40022.1"/>
    </source>
</evidence>
<proteinExistence type="inferred from homology"/>
<dbReference type="GO" id="GO:0043953">
    <property type="term" value="P:protein transport by the Tat complex"/>
    <property type="evidence" value="ECO:0007669"/>
    <property type="project" value="UniProtKB-UniRule"/>
</dbReference>
<organism evidence="11 12">
    <name type="scientific">Maioricimonas rarisocia</name>
    <dbReference type="NCBI Taxonomy" id="2528026"/>
    <lineage>
        <taxon>Bacteria</taxon>
        <taxon>Pseudomonadati</taxon>
        <taxon>Planctomycetota</taxon>
        <taxon>Planctomycetia</taxon>
        <taxon>Planctomycetales</taxon>
        <taxon>Planctomycetaceae</taxon>
        <taxon>Maioricimonas</taxon>
    </lineage>
</organism>
<keyword evidence="5 9" id="KW-0653">Protein transport</keyword>
<sequence length="103" mass="11019">MPFGGVGPYELLVVGVIALLLFGKRLPEVARSLGKGIVEFKKGMSGIEDEIKGASTSSYSPPPQQRRPEPRSSRESELTAPKFEPPRSEPVATSTSSETTSSN</sequence>
<accession>A0A517ZC39</accession>
<keyword evidence="4 9" id="KW-0812">Transmembrane</keyword>
<dbReference type="NCBIfam" id="TIGR01411">
    <property type="entry name" value="tatAE"/>
    <property type="match status" value="1"/>
</dbReference>
<name>A0A517ZC39_9PLAN</name>
<dbReference type="GO" id="GO:0033281">
    <property type="term" value="C:TAT protein transport complex"/>
    <property type="evidence" value="ECO:0007669"/>
    <property type="project" value="UniProtKB-UniRule"/>
</dbReference>
<keyword evidence="8 9" id="KW-0472">Membrane</keyword>
<keyword evidence="3 9" id="KW-1003">Cell membrane</keyword>
<evidence type="ECO:0000256" key="6">
    <source>
        <dbReference type="ARBA" id="ARBA00022989"/>
    </source>
</evidence>
<protein>
    <recommendedName>
        <fullName evidence="9">Sec-independent protein translocase protein TatA</fullName>
    </recommendedName>
</protein>
<keyword evidence="12" id="KW-1185">Reference proteome</keyword>
<feature type="compositionally biased region" description="Low complexity" evidence="10">
    <location>
        <begin position="93"/>
        <end position="103"/>
    </location>
</feature>
<dbReference type="RefSeq" id="WP_197443667.1">
    <property type="nucleotide sequence ID" value="NZ_CP036275.1"/>
</dbReference>
<comment type="similarity">
    <text evidence="9">Belongs to the TatA/E family.</text>
</comment>
<dbReference type="Proteomes" id="UP000320496">
    <property type="component" value="Chromosome"/>
</dbReference>
<feature type="region of interest" description="Disordered" evidence="10">
    <location>
        <begin position="45"/>
        <end position="103"/>
    </location>
</feature>
<keyword evidence="6 9" id="KW-1133">Transmembrane helix</keyword>
<dbReference type="HAMAP" id="MF_00236">
    <property type="entry name" value="TatA_E"/>
    <property type="match status" value="1"/>
</dbReference>
<comment type="subunit">
    <text evidence="9">Forms a complex with TatC.</text>
</comment>
<evidence type="ECO:0000256" key="4">
    <source>
        <dbReference type="ARBA" id="ARBA00022692"/>
    </source>
</evidence>
<dbReference type="Pfam" id="PF02416">
    <property type="entry name" value="TatA_B_E"/>
    <property type="match status" value="1"/>
</dbReference>
<dbReference type="PANTHER" id="PTHR42982:SF1">
    <property type="entry name" value="SEC-INDEPENDENT PROTEIN TRANSLOCASE PROTEIN TATA"/>
    <property type="match status" value="1"/>
</dbReference>
<dbReference type="PANTHER" id="PTHR42982">
    <property type="entry name" value="SEC-INDEPENDENT PROTEIN TRANSLOCASE PROTEIN TATA"/>
    <property type="match status" value="1"/>
</dbReference>
<comment type="subcellular location">
    <subcellularLocation>
        <location evidence="1 9">Cell membrane</location>
        <topology evidence="1 9">Single-pass membrane protein</topology>
    </subcellularLocation>
</comment>
<keyword evidence="2 9" id="KW-0813">Transport</keyword>
<dbReference type="KEGG" id="mri:Mal4_43760"/>
<evidence type="ECO:0000256" key="3">
    <source>
        <dbReference type="ARBA" id="ARBA00022475"/>
    </source>
</evidence>